<comment type="function">
    <text evidence="2">Catalyzes the condensation of isopentenyl diphosphate (IPP) with allylic pyrophosphates generating different type of terpenoids.</text>
</comment>
<dbReference type="RefSeq" id="WP_028515684.1">
    <property type="nucleotide sequence ID" value="NZ_CACVNT010000020.1"/>
</dbReference>
<dbReference type="FunFam" id="3.40.1180.10:FF:000001">
    <property type="entry name" value="(2E,6E)-farnesyl-diphosphate-specific ditrans,polycis-undecaprenyl-diphosphate synthase"/>
    <property type="match status" value="1"/>
</dbReference>
<sequence length="249" mass="28668">MALFGKKDKSESNELVLPEKLPDHVAFIMDGNGRWAKKRGLPRSLGHREGAKNFRTIVRHCKDIGLKTISFYAFSTENWKRSQEEVGALMNLFRDYLADVRNFLSENTRMVFLGDKSAFADDIREKMEKLEADSADYDEMTILMAVNYGGRDEITHAAKLLAERAAKGEIRPEDITEQTISDYLYTAGYPDVDLLIRPSGEQRISNFLIWQSAYAEFYYTDVLWPDFTPEELDKAIIEYAHRNRRFGGV</sequence>
<feature type="binding site" evidence="2">
    <location>
        <position position="81"/>
    </location>
    <ligand>
        <name>substrate</name>
    </ligand>
</feature>
<feature type="binding site" evidence="2">
    <location>
        <position position="216"/>
    </location>
    <ligand>
        <name>Mg(2+)</name>
        <dbReference type="ChEBI" id="CHEBI:18420"/>
    </ligand>
</feature>
<feature type="binding site" evidence="2">
    <location>
        <begin position="75"/>
        <end position="77"/>
    </location>
    <ligand>
        <name>substrate</name>
    </ligand>
</feature>
<dbReference type="AlphaFoldDB" id="A0A1K1NDI1"/>
<dbReference type="PANTHER" id="PTHR10291">
    <property type="entry name" value="DEHYDRODOLICHYL DIPHOSPHATE SYNTHASE FAMILY MEMBER"/>
    <property type="match status" value="1"/>
</dbReference>
<dbReference type="PROSITE" id="PS01066">
    <property type="entry name" value="UPP_SYNTHASE"/>
    <property type="match status" value="1"/>
</dbReference>
<evidence type="ECO:0000256" key="2">
    <source>
        <dbReference type="HAMAP-Rule" id="MF_01139"/>
    </source>
</evidence>
<feature type="binding site" evidence="2">
    <location>
        <position position="43"/>
    </location>
    <ligand>
        <name>substrate</name>
    </ligand>
</feature>
<name>A0A1K1NDI1_RUMFL</name>
<dbReference type="HAMAP" id="MF_01139">
    <property type="entry name" value="ISPT"/>
    <property type="match status" value="1"/>
</dbReference>
<dbReference type="EMBL" id="FPIP01000004">
    <property type="protein sequence ID" value="SFW33506.1"/>
    <property type="molecule type" value="Genomic_DNA"/>
</dbReference>
<dbReference type="NCBIfam" id="TIGR00055">
    <property type="entry name" value="uppS"/>
    <property type="match status" value="1"/>
</dbReference>
<evidence type="ECO:0000313" key="4">
    <source>
        <dbReference type="Proteomes" id="UP000183461"/>
    </source>
</evidence>
<dbReference type="PANTHER" id="PTHR10291:SF0">
    <property type="entry name" value="DEHYDRODOLICHYL DIPHOSPHATE SYNTHASE 2"/>
    <property type="match status" value="1"/>
</dbReference>
<evidence type="ECO:0000313" key="3">
    <source>
        <dbReference type="EMBL" id="SFW33506.1"/>
    </source>
</evidence>
<feature type="active site" evidence="2">
    <location>
        <position position="30"/>
    </location>
</feature>
<keyword evidence="2" id="KW-0460">Magnesium</keyword>
<protein>
    <recommendedName>
        <fullName evidence="2">Isoprenyl transferase</fullName>
        <ecNumber evidence="2">2.5.1.-</ecNumber>
    </recommendedName>
</protein>
<dbReference type="InterPro" id="IPR036424">
    <property type="entry name" value="UPP_synth-like_sf"/>
</dbReference>
<comment type="similarity">
    <text evidence="2">Belongs to the UPP synthase family.</text>
</comment>
<comment type="subunit">
    <text evidence="2">Homodimer.</text>
</comment>
<keyword evidence="2" id="KW-0479">Metal-binding</keyword>
<dbReference type="NCBIfam" id="NF011405">
    <property type="entry name" value="PRK14830.1"/>
    <property type="match status" value="1"/>
</dbReference>
<proteinExistence type="inferred from homology"/>
<accession>A0A1K1NDI1</accession>
<feature type="binding site" evidence="2">
    <location>
        <position position="79"/>
    </location>
    <ligand>
        <name>substrate</name>
    </ligand>
</feature>
<dbReference type="GO" id="GO:0016094">
    <property type="term" value="P:polyprenol biosynthetic process"/>
    <property type="evidence" value="ECO:0007669"/>
    <property type="project" value="TreeGrafter"/>
</dbReference>
<feature type="binding site" evidence="2">
    <location>
        <begin position="31"/>
        <end position="34"/>
    </location>
    <ligand>
        <name>substrate</name>
    </ligand>
</feature>
<feature type="binding site" evidence="2">
    <location>
        <begin position="203"/>
        <end position="205"/>
    </location>
    <ligand>
        <name>substrate</name>
    </ligand>
</feature>
<dbReference type="Pfam" id="PF01255">
    <property type="entry name" value="Prenyltransf"/>
    <property type="match status" value="1"/>
</dbReference>
<dbReference type="GO" id="GO:0000287">
    <property type="term" value="F:magnesium ion binding"/>
    <property type="evidence" value="ECO:0007669"/>
    <property type="project" value="UniProtKB-UniRule"/>
</dbReference>
<feature type="binding site" evidence="2">
    <location>
        <position position="35"/>
    </location>
    <ligand>
        <name>substrate</name>
    </ligand>
</feature>
<dbReference type="SUPFAM" id="SSF64005">
    <property type="entry name" value="Undecaprenyl diphosphate synthase"/>
    <property type="match status" value="1"/>
</dbReference>
<feature type="binding site" evidence="2">
    <location>
        <position position="197"/>
    </location>
    <ligand>
        <name>substrate</name>
    </ligand>
</feature>
<dbReference type="Proteomes" id="UP000183461">
    <property type="component" value="Unassembled WGS sequence"/>
</dbReference>
<feature type="binding site" evidence="2">
    <location>
        <position position="30"/>
    </location>
    <ligand>
        <name>Mg(2+)</name>
        <dbReference type="ChEBI" id="CHEBI:18420"/>
    </ligand>
</feature>
<dbReference type="EC" id="2.5.1.-" evidence="2"/>
<gene>
    <name evidence="3" type="ORF">SAMN02910280_1890</name>
</gene>
<dbReference type="InterPro" id="IPR018520">
    <property type="entry name" value="UPP_synth-like_CS"/>
</dbReference>
<organism evidence="3 4">
    <name type="scientific">Ruminococcus flavefaciens</name>
    <dbReference type="NCBI Taxonomy" id="1265"/>
    <lineage>
        <taxon>Bacteria</taxon>
        <taxon>Bacillati</taxon>
        <taxon>Bacillota</taxon>
        <taxon>Clostridia</taxon>
        <taxon>Eubacteriales</taxon>
        <taxon>Oscillospiraceae</taxon>
        <taxon>Ruminococcus</taxon>
    </lineage>
</organism>
<dbReference type="CDD" id="cd00475">
    <property type="entry name" value="Cis_IPPS"/>
    <property type="match status" value="1"/>
</dbReference>
<feature type="binding site" evidence="2">
    <location>
        <position position="47"/>
    </location>
    <ligand>
        <name>substrate</name>
    </ligand>
</feature>
<keyword evidence="1 2" id="KW-0808">Transferase</keyword>
<dbReference type="InterPro" id="IPR001441">
    <property type="entry name" value="UPP_synth-like"/>
</dbReference>
<dbReference type="GO" id="GO:0045547">
    <property type="term" value="F:ditrans,polycis-polyprenyl diphosphate synthase [(2E,6E)-farnesyl diphosphate specific] activity"/>
    <property type="evidence" value="ECO:0007669"/>
    <property type="project" value="TreeGrafter"/>
</dbReference>
<reference evidence="4" key="1">
    <citation type="submission" date="2016-11" db="EMBL/GenBank/DDBJ databases">
        <authorList>
            <person name="Varghese N."/>
            <person name="Submissions S."/>
        </authorList>
    </citation>
    <scope>NUCLEOTIDE SEQUENCE [LARGE SCALE GENOMIC DNA]</scope>
    <source>
        <strain evidence="4">YL228</strain>
    </source>
</reference>
<feature type="active site" description="Proton acceptor" evidence="2">
    <location>
        <position position="78"/>
    </location>
</feature>
<dbReference type="Gene3D" id="3.40.1180.10">
    <property type="entry name" value="Decaprenyl diphosphate synthase-like"/>
    <property type="match status" value="1"/>
</dbReference>
<evidence type="ECO:0000256" key="1">
    <source>
        <dbReference type="ARBA" id="ARBA00022679"/>
    </source>
</evidence>
<comment type="cofactor">
    <cofactor evidence="2">
        <name>Mg(2+)</name>
        <dbReference type="ChEBI" id="CHEBI:18420"/>
    </cofactor>
    <text evidence="2">Binds 2 magnesium ions per subunit.</text>
</comment>